<proteinExistence type="predicted"/>
<reference evidence="1" key="1">
    <citation type="journal article" date="2021" name="Proc. Natl. Acad. Sci. U.S.A.">
        <title>A Catalog of Tens of Thousands of Viruses from Human Metagenomes Reveals Hidden Associations with Chronic Diseases.</title>
        <authorList>
            <person name="Tisza M.J."/>
            <person name="Buck C.B."/>
        </authorList>
    </citation>
    <scope>NUCLEOTIDE SEQUENCE</scope>
    <source>
        <strain evidence="1">CtQCU10</strain>
    </source>
</reference>
<sequence length="123" mass="14134">MSLKGILRRMMYHDRADVYRLRQVQAADGSDDYAEEETPVYEKLPCKLSQYGKDLTTNKTERAVSVFVDLRLCCDPTFDIRANDRIVVLREGRRMEFVAGISFPYSTHQEIALRRRGEVGNGG</sequence>
<dbReference type="InterPro" id="IPR038667">
    <property type="entry name" value="XkdH-like_sf"/>
</dbReference>
<organism evidence="1">
    <name type="scientific">Siphoviridae sp. ctQCU10</name>
    <dbReference type="NCBI Taxonomy" id="2823579"/>
    <lineage>
        <taxon>Viruses</taxon>
        <taxon>Duplodnaviria</taxon>
        <taxon>Heunggongvirae</taxon>
        <taxon>Uroviricota</taxon>
        <taxon>Caudoviricetes</taxon>
    </lineage>
</organism>
<accession>A0A8S5LB16</accession>
<name>A0A8S5LB16_9CAUD</name>
<dbReference type="Gene3D" id="2.40.10.370">
    <property type="entry name" value="Protein of unknown function DUF3599"/>
    <property type="match status" value="1"/>
</dbReference>
<protein>
    <submittedName>
        <fullName evidence="1">Head closure knob</fullName>
    </submittedName>
</protein>
<dbReference type="EMBL" id="BK014668">
    <property type="protein sequence ID" value="DAD67120.1"/>
    <property type="molecule type" value="Genomic_DNA"/>
</dbReference>
<evidence type="ECO:0000313" key="1">
    <source>
        <dbReference type="EMBL" id="DAD67120.1"/>
    </source>
</evidence>